<accession>A0ABU9VDV9</accession>
<feature type="transmembrane region" description="Helical" evidence="2">
    <location>
        <begin position="38"/>
        <end position="57"/>
    </location>
</feature>
<dbReference type="RefSeq" id="WP_343129241.1">
    <property type="nucleotide sequence ID" value="NZ_JBCITK010000001.1"/>
</dbReference>
<proteinExistence type="predicted"/>
<feature type="transmembrane region" description="Helical" evidence="2">
    <location>
        <begin position="158"/>
        <end position="176"/>
    </location>
</feature>
<dbReference type="InterPro" id="IPR009597">
    <property type="entry name" value="DUF1206"/>
</dbReference>
<feature type="domain" description="DUF1206" evidence="3">
    <location>
        <begin position="32"/>
        <end position="97"/>
    </location>
</feature>
<dbReference type="Pfam" id="PF06724">
    <property type="entry name" value="DUF1206"/>
    <property type="match status" value="3"/>
</dbReference>
<feature type="transmembrane region" description="Helical" evidence="2">
    <location>
        <begin position="111"/>
        <end position="132"/>
    </location>
</feature>
<keyword evidence="2" id="KW-1133">Transmembrane helix</keyword>
<evidence type="ECO:0000256" key="1">
    <source>
        <dbReference type="SAM" id="MobiDB-lite"/>
    </source>
</evidence>
<comment type="caution">
    <text evidence="4">The sequence shown here is derived from an EMBL/GenBank/DDBJ whole genome shotgun (WGS) entry which is preliminary data.</text>
</comment>
<evidence type="ECO:0000313" key="4">
    <source>
        <dbReference type="EMBL" id="MEN0642083.1"/>
    </source>
</evidence>
<dbReference type="Proteomes" id="UP001418796">
    <property type="component" value="Unassembled WGS sequence"/>
</dbReference>
<evidence type="ECO:0000256" key="2">
    <source>
        <dbReference type="SAM" id="Phobius"/>
    </source>
</evidence>
<feature type="transmembrane region" description="Helical" evidence="2">
    <location>
        <begin position="211"/>
        <end position="232"/>
    </location>
</feature>
<keyword evidence="5" id="KW-1185">Reference proteome</keyword>
<feature type="transmembrane region" description="Helical" evidence="2">
    <location>
        <begin position="252"/>
        <end position="275"/>
    </location>
</feature>
<feature type="transmembrane region" description="Helical" evidence="2">
    <location>
        <begin position="77"/>
        <end position="99"/>
    </location>
</feature>
<keyword evidence="2" id="KW-0472">Membrane</keyword>
<evidence type="ECO:0000313" key="5">
    <source>
        <dbReference type="Proteomes" id="UP001418796"/>
    </source>
</evidence>
<feature type="domain" description="DUF1206" evidence="3">
    <location>
        <begin position="210"/>
        <end position="277"/>
    </location>
</feature>
<dbReference type="EMBL" id="JBCITK010000001">
    <property type="protein sequence ID" value="MEN0642083.1"/>
    <property type="molecule type" value="Genomic_DNA"/>
</dbReference>
<keyword evidence="2" id="KW-0812">Transmembrane</keyword>
<gene>
    <name evidence="4" type="ORF">MKY91_02755</name>
</gene>
<protein>
    <submittedName>
        <fullName evidence="4">DUF1206 domain-containing protein</fullName>
    </submittedName>
</protein>
<reference evidence="4 5" key="1">
    <citation type="submission" date="2024-03" db="EMBL/GenBank/DDBJ databases">
        <title>Bacilli Hybrid Assemblies.</title>
        <authorList>
            <person name="Kovac J."/>
        </authorList>
    </citation>
    <scope>NUCLEOTIDE SEQUENCE [LARGE SCALE GENOMIC DNA]</scope>
    <source>
        <strain evidence="4 5">FSL R7-0666</strain>
    </source>
</reference>
<feature type="region of interest" description="Disordered" evidence="1">
    <location>
        <begin position="1"/>
        <end position="22"/>
    </location>
</feature>
<name>A0ABU9VDV9_9BACI</name>
<evidence type="ECO:0000259" key="3">
    <source>
        <dbReference type="Pfam" id="PF06724"/>
    </source>
</evidence>
<feature type="domain" description="DUF1206" evidence="3">
    <location>
        <begin position="115"/>
        <end position="183"/>
    </location>
</feature>
<sequence length="285" mass="31189">MAKHTPTKQQTKQKASEAKDESKPWIRRLGRFGYMSQGFVYILIGVLAFMTAMGVGGDTEDTNGALQTLASMPFGEVVLWLVGIGLMGYVVWMFIRASVDTGHFGKGIKGVFVRAGFVGSALIYASLAFNAFSFATHSGGSGGNDEETYSQILLSQPFGQWIIGAIGIGIIVYALYEGYKAISGLFLKEFKKAEMNKHEWNLTRTIGRMGLVSRAIVFALIGVFLIQTALNADADDTQGMDGALYELSQQPYGQWLLGVVAIGLILFGVYGYFYGRYVHMNFGRK</sequence>
<organism evidence="4 5">
    <name type="scientific">Alkalicoccobacillus gibsonii</name>
    <dbReference type="NCBI Taxonomy" id="79881"/>
    <lineage>
        <taxon>Bacteria</taxon>
        <taxon>Bacillati</taxon>
        <taxon>Bacillota</taxon>
        <taxon>Bacilli</taxon>
        <taxon>Bacillales</taxon>
        <taxon>Bacillaceae</taxon>
        <taxon>Alkalicoccobacillus</taxon>
    </lineage>
</organism>